<dbReference type="HAMAP" id="MF_01328_B">
    <property type="entry name" value="Ribosomal_uL4_B"/>
    <property type="match status" value="1"/>
</dbReference>
<keyword evidence="2 5" id="KW-0689">Ribosomal protein</keyword>
<dbReference type="SUPFAM" id="SSF52166">
    <property type="entry name" value="Ribosomal protein L4"/>
    <property type="match status" value="1"/>
</dbReference>
<name>A0A1Y4DJ69_9BACT</name>
<reference evidence="8" key="1">
    <citation type="submission" date="2017-04" db="EMBL/GenBank/DDBJ databases">
        <title>Function of individual gut microbiota members based on whole genome sequencing of pure cultures obtained from chicken caecum.</title>
        <authorList>
            <person name="Medvecky M."/>
            <person name="Cejkova D."/>
            <person name="Polansky O."/>
            <person name="Karasova D."/>
            <person name="Kubasova T."/>
            <person name="Cizek A."/>
            <person name="Rychlik I."/>
        </authorList>
    </citation>
    <scope>NUCLEOTIDE SEQUENCE [LARGE SCALE GENOMIC DNA]</scope>
    <source>
        <strain evidence="8">An273</strain>
    </source>
</reference>
<proteinExistence type="inferred from homology"/>
<evidence type="ECO:0000313" key="8">
    <source>
        <dbReference type="Proteomes" id="UP000196368"/>
    </source>
</evidence>
<dbReference type="GO" id="GO:1990904">
    <property type="term" value="C:ribonucleoprotein complex"/>
    <property type="evidence" value="ECO:0007669"/>
    <property type="project" value="UniProtKB-KW"/>
</dbReference>
<evidence type="ECO:0000256" key="1">
    <source>
        <dbReference type="ARBA" id="ARBA00010528"/>
    </source>
</evidence>
<keyword evidence="5" id="KW-0694">RNA-binding</keyword>
<evidence type="ECO:0000256" key="4">
    <source>
        <dbReference type="ARBA" id="ARBA00035244"/>
    </source>
</evidence>
<feature type="region of interest" description="Disordered" evidence="6">
    <location>
        <begin position="47"/>
        <end position="73"/>
    </location>
</feature>
<dbReference type="Pfam" id="PF00573">
    <property type="entry name" value="Ribosomal_L4"/>
    <property type="match status" value="1"/>
</dbReference>
<dbReference type="Gene3D" id="3.40.1370.10">
    <property type="match status" value="1"/>
</dbReference>
<dbReference type="NCBIfam" id="TIGR03953">
    <property type="entry name" value="rplD_bact"/>
    <property type="match status" value="1"/>
</dbReference>
<keyword evidence="5" id="KW-0699">rRNA-binding</keyword>
<dbReference type="RefSeq" id="WP_087289338.1">
    <property type="nucleotide sequence ID" value="NZ_NFJD01000004.1"/>
</dbReference>
<dbReference type="InterPro" id="IPR002136">
    <property type="entry name" value="Ribosomal_uL4"/>
</dbReference>
<dbReference type="GO" id="GO:0006412">
    <property type="term" value="P:translation"/>
    <property type="evidence" value="ECO:0007669"/>
    <property type="project" value="UniProtKB-UniRule"/>
</dbReference>
<comment type="function">
    <text evidence="5">Forms part of the polypeptide exit tunnel.</text>
</comment>
<comment type="similarity">
    <text evidence="1 5">Belongs to the universal ribosomal protein uL4 family.</text>
</comment>
<organism evidence="7 8">
    <name type="scientific">Candidatus Avelusimicrobium gallicola</name>
    <dbReference type="NCBI Taxonomy" id="2562704"/>
    <lineage>
        <taxon>Bacteria</taxon>
        <taxon>Pseudomonadati</taxon>
        <taxon>Elusimicrobiota</taxon>
        <taxon>Elusimicrobia</taxon>
        <taxon>Elusimicrobiales</taxon>
        <taxon>Elusimicrobiaceae</taxon>
        <taxon>Candidatus Avelusimicrobium</taxon>
    </lineage>
</organism>
<evidence type="ECO:0000313" key="7">
    <source>
        <dbReference type="EMBL" id="OUO56350.1"/>
    </source>
</evidence>
<comment type="caution">
    <text evidence="7">The sequence shown here is derived from an EMBL/GenBank/DDBJ whole genome shotgun (WGS) entry which is preliminary data.</text>
</comment>
<dbReference type="GO" id="GO:0005840">
    <property type="term" value="C:ribosome"/>
    <property type="evidence" value="ECO:0007669"/>
    <property type="project" value="UniProtKB-KW"/>
</dbReference>
<keyword evidence="8" id="KW-1185">Reference proteome</keyword>
<protein>
    <recommendedName>
        <fullName evidence="4 5">Large ribosomal subunit protein uL4</fullName>
    </recommendedName>
</protein>
<dbReference type="InterPro" id="IPR023574">
    <property type="entry name" value="Ribosomal_uL4_dom_sf"/>
</dbReference>
<comment type="function">
    <text evidence="5">One of the primary rRNA binding proteins, this protein initially binds near the 5'-end of the 23S rRNA. It is important during the early stages of 50S assembly. It makes multiple contacts with different domains of the 23S rRNA in the assembled 50S subunit and ribosome.</text>
</comment>
<dbReference type="OrthoDB" id="9803201at2"/>
<dbReference type="EMBL" id="NFJD01000004">
    <property type="protein sequence ID" value="OUO56350.1"/>
    <property type="molecule type" value="Genomic_DNA"/>
</dbReference>
<comment type="subunit">
    <text evidence="5">Part of the 50S ribosomal subunit.</text>
</comment>
<dbReference type="AlphaFoldDB" id="A0A1Y4DJ69"/>
<keyword evidence="3 5" id="KW-0687">Ribonucleoprotein</keyword>
<dbReference type="Proteomes" id="UP000196368">
    <property type="component" value="Unassembled WGS sequence"/>
</dbReference>
<evidence type="ECO:0000256" key="5">
    <source>
        <dbReference type="HAMAP-Rule" id="MF_01328"/>
    </source>
</evidence>
<evidence type="ECO:0000256" key="2">
    <source>
        <dbReference type="ARBA" id="ARBA00022980"/>
    </source>
</evidence>
<evidence type="ECO:0000256" key="6">
    <source>
        <dbReference type="SAM" id="MobiDB-lite"/>
    </source>
</evidence>
<dbReference type="InterPro" id="IPR013005">
    <property type="entry name" value="Ribosomal_uL4-like"/>
</dbReference>
<accession>A0A1Y4DJ69</accession>
<dbReference type="GO" id="GO:0019843">
    <property type="term" value="F:rRNA binding"/>
    <property type="evidence" value="ECO:0007669"/>
    <property type="project" value="UniProtKB-UniRule"/>
</dbReference>
<evidence type="ECO:0000256" key="3">
    <source>
        <dbReference type="ARBA" id="ARBA00023274"/>
    </source>
</evidence>
<sequence>METKVLDIKGKEKGTCALPDSLFAVKANPTFLHEVITAFLANQRSGTADTKTRSEVSGTGKKPWKQKGTGRARQGSLRAVQFRHGGIAFGPTPHSYRQDLPAAKRRTALAMALSTKLAEGNLVVLDSLTFKEPKTKAFAEVLETLSAGRKPLVLDNFADANAALACRNVEGLTHIPTQDINAYVVLNSTKVILTQAAVEKLCETFAKEGK</sequence>
<dbReference type="PANTHER" id="PTHR10746:SF6">
    <property type="entry name" value="LARGE RIBOSOMAL SUBUNIT PROTEIN UL4M"/>
    <property type="match status" value="1"/>
</dbReference>
<gene>
    <name evidence="5" type="primary">rplD</name>
    <name evidence="7" type="ORF">B5F75_06970</name>
</gene>
<dbReference type="GO" id="GO:0003735">
    <property type="term" value="F:structural constituent of ribosome"/>
    <property type="evidence" value="ECO:0007669"/>
    <property type="project" value="InterPro"/>
</dbReference>
<dbReference type="PANTHER" id="PTHR10746">
    <property type="entry name" value="50S RIBOSOMAL PROTEIN L4"/>
    <property type="match status" value="1"/>
</dbReference>